<dbReference type="InterPro" id="IPR003594">
    <property type="entry name" value="HATPase_dom"/>
</dbReference>
<organism evidence="3 4">
    <name type="scientific">Planotetraspora silvatica</name>
    <dbReference type="NCBI Taxonomy" id="234614"/>
    <lineage>
        <taxon>Bacteria</taxon>
        <taxon>Bacillati</taxon>
        <taxon>Actinomycetota</taxon>
        <taxon>Actinomycetes</taxon>
        <taxon>Streptosporangiales</taxon>
        <taxon>Streptosporangiaceae</taxon>
        <taxon>Planotetraspora</taxon>
    </lineage>
</organism>
<dbReference type="Pfam" id="PF13581">
    <property type="entry name" value="HATPase_c_2"/>
    <property type="match status" value="1"/>
</dbReference>
<dbReference type="InterPro" id="IPR036890">
    <property type="entry name" value="HATPase_C_sf"/>
</dbReference>
<keyword evidence="1" id="KW-0723">Serine/threonine-protein kinase</keyword>
<keyword evidence="4" id="KW-1185">Reference proteome</keyword>
<dbReference type="Gene3D" id="3.30.565.10">
    <property type="entry name" value="Histidine kinase-like ATPase, C-terminal domain"/>
    <property type="match status" value="1"/>
</dbReference>
<evidence type="ECO:0000313" key="4">
    <source>
        <dbReference type="Proteomes" id="UP000644610"/>
    </source>
</evidence>
<evidence type="ECO:0000313" key="3">
    <source>
        <dbReference type="EMBL" id="GII44516.1"/>
    </source>
</evidence>
<dbReference type="EMBL" id="BOOQ01000003">
    <property type="protein sequence ID" value="GII44516.1"/>
    <property type="molecule type" value="Genomic_DNA"/>
</dbReference>
<keyword evidence="3" id="KW-0547">Nucleotide-binding</keyword>
<dbReference type="AlphaFoldDB" id="A0A8J3UHD6"/>
<evidence type="ECO:0000259" key="2">
    <source>
        <dbReference type="Pfam" id="PF13581"/>
    </source>
</evidence>
<dbReference type="Proteomes" id="UP000644610">
    <property type="component" value="Unassembled WGS sequence"/>
</dbReference>
<keyword evidence="3" id="KW-0067">ATP-binding</keyword>
<dbReference type="PANTHER" id="PTHR35526:SF3">
    <property type="entry name" value="ANTI-SIGMA-F FACTOR RSBW"/>
    <property type="match status" value="1"/>
</dbReference>
<dbReference type="SUPFAM" id="SSF55874">
    <property type="entry name" value="ATPase domain of HSP90 chaperone/DNA topoisomerase II/histidine kinase"/>
    <property type="match status" value="1"/>
</dbReference>
<evidence type="ECO:0000256" key="1">
    <source>
        <dbReference type="ARBA" id="ARBA00022527"/>
    </source>
</evidence>
<sequence length="185" mass="19538">MCTSCDRGTVSWTIERGISVLLGDSSPQGEREIGEVSASSVVMLPYALSSVAAARQRLSAEMLAGGMLIGAVDDVVLVLSELLSNSLRHAHPLPSGQLRVAWTCSDDQVEVSVSDGGATTEPRAGRPTLSSLGGRGLGIVEYIADRWGVRHEGDSTTVWAVVHVSWQARNGTPRTTETPALREVG</sequence>
<dbReference type="InterPro" id="IPR050267">
    <property type="entry name" value="Anti-sigma-factor_SerPK"/>
</dbReference>
<name>A0A8J3UHD6_9ACTN</name>
<dbReference type="PANTHER" id="PTHR35526">
    <property type="entry name" value="ANTI-SIGMA-F FACTOR RSBW-RELATED"/>
    <property type="match status" value="1"/>
</dbReference>
<accession>A0A8J3UHD6</accession>
<comment type="caution">
    <text evidence="3">The sequence shown here is derived from an EMBL/GenBank/DDBJ whole genome shotgun (WGS) entry which is preliminary data.</text>
</comment>
<dbReference type="GO" id="GO:0005524">
    <property type="term" value="F:ATP binding"/>
    <property type="evidence" value="ECO:0007669"/>
    <property type="project" value="UniProtKB-KW"/>
</dbReference>
<proteinExistence type="predicted"/>
<feature type="domain" description="Histidine kinase/HSP90-like ATPase" evidence="2">
    <location>
        <begin position="47"/>
        <end position="160"/>
    </location>
</feature>
<gene>
    <name evidence="3" type="ORF">Psi02_09400</name>
</gene>
<keyword evidence="1" id="KW-0418">Kinase</keyword>
<protein>
    <submittedName>
        <fullName evidence="3">ATP-binding protein</fullName>
    </submittedName>
</protein>
<keyword evidence="1" id="KW-0808">Transferase</keyword>
<dbReference type="CDD" id="cd16936">
    <property type="entry name" value="HATPase_RsbW-like"/>
    <property type="match status" value="1"/>
</dbReference>
<dbReference type="GO" id="GO:0004674">
    <property type="term" value="F:protein serine/threonine kinase activity"/>
    <property type="evidence" value="ECO:0007669"/>
    <property type="project" value="UniProtKB-KW"/>
</dbReference>
<reference evidence="3" key="1">
    <citation type="submission" date="2021-01" db="EMBL/GenBank/DDBJ databases">
        <title>Whole genome shotgun sequence of Planotetraspora silvatica NBRC 100141.</title>
        <authorList>
            <person name="Komaki H."/>
            <person name="Tamura T."/>
        </authorList>
    </citation>
    <scope>NUCLEOTIDE SEQUENCE</scope>
    <source>
        <strain evidence="3">NBRC 100141</strain>
    </source>
</reference>